<dbReference type="GO" id="GO:0005519">
    <property type="term" value="F:cytoskeletal regulatory protein binding"/>
    <property type="evidence" value="ECO:0007669"/>
    <property type="project" value="InterPro"/>
</dbReference>
<dbReference type="OMA" id="RFSAYHM"/>
<feature type="region of interest" description="Disordered" evidence="2">
    <location>
        <begin position="147"/>
        <end position="169"/>
    </location>
</feature>
<dbReference type="Gene3D" id="1.20.58.1540">
    <property type="entry name" value="Actin interacting protein 3, C-terminal domain"/>
    <property type="match status" value="1"/>
</dbReference>
<dbReference type="Proteomes" id="UP000054350">
    <property type="component" value="Unassembled WGS sequence"/>
</dbReference>
<protein>
    <recommendedName>
        <fullName evidence="3">Actin interacting protein 3 C-terminal domain-containing protein</fullName>
    </recommendedName>
</protein>
<evidence type="ECO:0000313" key="5">
    <source>
        <dbReference type="Proteomes" id="UP000054350"/>
    </source>
</evidence>
<gene>
    <name evidence="4" type="ORF">AMAG_06621</name>
</gene>
<feature type="compositionally biased region" description="Low complexity" evidence="2">
    <location>
        <begin position="1"/>
        <end position="16"/>
    </location>
</feature>
<organism evidence="4 5">
    <name type="scientific">Allomyces macrogynus (strain ATCC 38327)</name>
    <name type="common">Allomyces javanicus var. macrogynus</name>
    <dbReference type="NCBI Taxonomy" id="578462"/>
    <lineage>
        <taxon>Eukaryota</taxon>
        <taxon>Fungi</taxon>
        <taxon>Fungi incertae sedis</taxon>
        <taxon>Blastocladiomycota</taxon>
        <taxon>Blastocladiomycetes</taxon>
        <taxon>Blastocladiales</taxon>
        <taxon>Blastocladiaceae</taxon>
        <taxon>Allomyces</taxon>
    </lineage>
</organism>
<feature type="region of interest" description="Disordered" evidence="2">
    <location>
        <begin position="504"/>
        <end position="523"/>
    </location>
</feature>
<keyword evidence="5" id="KW-1185">Reference proteome</keyword>
<dbReference type="InterPro" id="IPR056279">
    <property type="entry name" value="Aip3p_Bud6_N"/>
</dbReference>
<feature type="domain" description="Actin interacting protein 3 C-terminal" evidence="3">
    <location>
        <begin position="213"/>
        <end position="613"/>
    </location>
</feature>
<evidence type="ECO:0000313" key="4">
    <source>
        <dbReference type="EMBL" id="KNE60856.1"/>
    </source>
</evidence>
<evidence type="ECO:0000256" key="2">
    <source>
        <dbReference type="SAM" id="MobiDB-lite"/>
    </source>
</evidence>
<dbReference type="PANTHER" id="PTHR22741:SF10">
    <property type="entry name" value="COILED-COIL DOMAIN-CONTAINING PROTEIN CG32809"/>
    <property type="match status" value="1"/>
</dbReference>
<dbReference type="STRING" id="578462.A0A0L0SEE6"/>
<dbReference type="GO" id="GO:0005737">
    <property type="term" value="C:cytoplasm"/>
    <property type="evidence" value="ECO:0007669"/>
    <property type="project" value="TreeGrafter"/>
</dbReference>
<evidence type="ECO:0000259" key="3">
    <source>
        <dbReference type="SMART" id="SM00806"/>
    </source>
</evidence>
<accession>A0A0L0SEE6</accession>
<dbReference type="InterPro" id="IPR022782">
    <property type="entry name" value="AIP3-like_C"/>
</dbReference>
<dbReference type="SMART" id="SM00806">
    <property type="entry name" value="AIP3"/>
    <property type="match status" value="1"/>
</dbReference>
<dbReference type="InterPro" id="IPR051825">
    <property type="entry name" value="SRCIN1"/>
</dbReference>
<reference evidence="4 5" key="1">
    <citation type="submission" date="2009-11" db="EMBL/GenBank/DDBJ databases">
        <title>Annotation of Allomyces macrogynus ATCC 38327.</title>
        <authorList>
            <consortium name="The Broad Institute Genome Sequencing Platform"/>
            <person name="Russ C."/>
            <person name="Cuomo C."/>
            <person name="Burger G."/>
            <person name="Gray M.W."/>
            <person name="Holland P.W.H."/>
            <person name="King N."/>
            <person name="Lang F.B.F."/>
            <person name="Roger A.J."/>
            <person name="Ruiz-Trillo I."/>
            <person name="Young S.K."/>
            <person name="Zeng Q."/>
            <person name="Gargeya S."/>
            <person name="Fitzgerald M."/>
            <person name="Haas B."/>
            <person name="Abouelleil A."/>
            <person name="Alvarado L."/>
            <person name="Arachchi H.M."/>
            <person name="Berlin A."/>
            <person name="Chapman S.B."/>
            <person name="Gearin G."/>
            <person name="Goldberg J."/>
            <person name="Griggs A."/>
            <person name="Gujja S."/>
            <person name="Hansen M."/>
            <person name="Heiman D."/>
            <person name="Howarth C."/>
            <person name="Larimer J."/>
            <person name="Lui A."/>
            <person name="MacDonald P.J.P."/>
            <person name="McCowen C."/>
            <person name="Montmayeur A."/>
            <person name="Murphy C."/>
            <person name="Neiman D."/>
            <person name="Pearson M."/>
            <person name="Priest M."/>
            <person name="Roberts A."/>
            <person name="Saif S."/>
            <person name="Shea T."/>
            <person name="Sisk P."/>
            <person name="Stolte C."/>
            <person name="Sykes S."/>
            <person name="Wortman J."/>
            <person name="Nusbaum C."/>
            <person name="Birren B."/>
        </authorList>
    </citation>
    <scope>NUCLEOTIDE SEQUENCE [LARGE SCALE GENOMIC DNA]</scope>
    <source>
        <strain evidence="4 5">ATCC 38327</strain>
    </source>
</reference>
<name>A0A0L0SEE6_ALLM3</name>
<reference evidence="5" key="2">
    <citation type="submission" date="2009-11" db="EMBL/GenBank/DDBJ databases">
        <title>The Genome Sequence of Allomyces macrogynus strain ATCC 38327.</title>
        <authorList>
            <consortium name="The Broad Institute Genome Sequencing Platform"/>
            <person name="Russ C."/>
            <person name="Cuomo C."/>
            <person name="Shea T."/>
            <person name="Young S.K."/>
            <person name="Zeng Q."/>
            <person name="Koehrsen M."/>
            <person name="Haas B."/>
            <person name="Borodovsky M."/>
            <person name="Guigo R."/>
            <person name="Alvarado L."/>
            <person name="Berlin A."/>
            <person name="Borenstein D."/>
            <person name="Chen Z."/>
            <person name="Engels R."/>
            <person name="Freedman E."/>
            <person name="Gellesch M."/>
            <person name="Goldberg J."/>
            <person name="Griggs A."/>
            <person name="Gujja S."/>
            <person name="Heiman D."/>
            <person name="Hepburn T."/>
            <person name="Howarth C."/>
            <person name="Jen D."/>
            <person name="Larson L."/>
            <person name="Lewis B."/>
            <person name="Mehta T."/>
            <person name="Park D."/>
            <person name="Pearson M."/>
            <person name="Roberts A."/>
            <person name="Saif S."/>
            <person name="Shenoy N."/>
            <person name="Sisk P."/>
            <person name="Stolte C."/>
            <person name="Sykes S."/>
            <person name="Walk T."/>
            <person name="White J."/>
            <person name="Yandava C."/>
            <person name="Burger G."/>
            <person name="Gray M.W."/>
            <person name="Holland P.W.H."/>
            <person name="King N."/>
            <person name="Lang F.B.F."/>
            <person name="Roger A.J."/>
            <person name="Ruiz-Trillo I."/>
            <person name="Lander E."/>
            <person name="Nusbaum C."/>
        </authorList>
    </citation>
    <scope>NUCLEOTIDE SEQUENCE [LARGE SCALE GENOMIC DNA]</scope>
    <source>
        <strain evidence="5">ATCC 38327</strain>
    </source>
</reference>
<dbReference type="GO" id="GO:0030010">
    <property type="term" value="P:establishment of cell polarity"/>
    <property type="evidence" value="ECO:0007669"/>
    <property type="project" value="TreeGrafter"/>
</dbReference>
<dbReference type="AlphaFoldDB" id="A0A0L0SEE6"/>
<dbReference type="Pfam" id="PF03915">
    <property type="entry name" value="AIP3"/>
    <property type="match status" value="2"/>
</dbReference>
<dbReference type="OrthoDB" id="783096at2759"/>
<feature type="compositionally biased region" description="Low complexity" evidence="2">
    <location>
        <begin position="147"/>
        <end position="167"/>
    </location>
</feature>
<feature type="region of interest" description="Disordered" evidence="2">
    <location>
        <begin position="1"/>
        <end position="22"/>
    </location>
</feature>
<sequence length="641" mass="69126">MTAAPSSPAPATAAAAAPPPSPDDARVFLSQSLQRLTASCRALLHALAEYADDPTIEEQQLSLLYTAVVKAYFYTLQDFEQYKIDVDSLRDFPLHMRDALDAVFDDMAAPAAAKAEMLDATADEINALMTRLIRTLKDRARAYLAGTTNGTTGMSPPTTPLSTTSSSADYFGPRKVRKPSVLSTLSTITTTLAPPVVVKAPPKPTPPAPVKLYLQYDTEVKRVTYPKPLPVGLPTLRHLFVQKFPVIPPVNAAHFPAIYIDDPRTHVQYELEDPTDVVPGSLLKLLPLTSVATPPPSIITTAPLIPPAVLAERRPQLARKLQLVRDLRGDVATLRADVVASQEAMRAAIADTLAQVHAAVKATAQEDPDSARDRAHLAVTRPLVAASVKAVATDLAELAHAARELREATLATGTVDSAELDAVASRRAELSSRADRAARDIDQVRPAWKGVWETELKRVVAEQGVLDTVDAALDDAAQKLDAVDKLHAQLARVAAIAETHPDAVMPRPSADRILGGRVPGEDDDEDDGFDGLASVMAELASTWDAQAAAAASTRRLRAARRTEKVRAWERTHRKDDFSWELKKLAGDGARIGVGLRRTGGVEALERARAEREKKVLAAVYAHAVEEKKRAFGSDGFGAREE</sequence>
<dbReference type="Pfam" id="PF23153">
    <property type="entry name" value="Aip3p_Bud6_N"/>
    <property type="match status" value="1"/>
</dbReference>
<dbReference type="GO" id="GO:0051286">
    <property type="term" value="C:cell tip"/>
    <property type="evidence" value="ECO:0007669"/>
    <property type="project" value="TreeGrafter"/>
</dbReference>
<dbReference type="VEuPathDB" id="FungiDB:AMAG_06621"/>
<keyword evidence="1" id="KW-0175">Coiled coil</keyword>
<proteinExistence type="predicted"/>
<dbReference type="PANTHER" id="PTHR22741">
    <property type="entry name" value="P140CAP/SNIP-RELATED"/>
    <property type="match status" value="1"/>
</dbReference>
<dbReference type="EMBL" id="GG745337">
    <property type="protein sequence ID" value="KNE60856.1"/>
    <property type="molecule type" value="Genomic_DNA"/>
</dbReference>
<evidence type="ECO:0000256" key="1">
    <source>
        <dbReference type="ARBA" id="ARBA00023054"/>
    </source>
</evidence>
<dbReference type="InterPro" id="IPR005613">
    <property type="entry name" value="AIP3_C"/>
</dbReference>